<gene>
    <name evidence="4" type="ORF">KHY36_03190</name>
</gene>
<dbReference type="CDD" id="cd00761">
    <property type="entry name" value="Glyco_tranf_GTA_type"/>
    <property type="match status" value="1"/>
</dbReference>
<reference evidence="4" key="1">
    <citation type="submission" date="2021-02" db="EMBL/GenBank/DDBJ databases">
        <title>Infant gut strain persistence is associated with maternal origin, phylogeny, and functional potential including surface adhesion and iron acquisition.</title>
        <authorList>
            <person name="Lou Y.C."/>
        </authorList>
    </citation>
    <scope>NUCLEOTIDE SEQUENCE</scope>
    <source>
        <strain evidence="4">L3_101_000M1_dasL3_101_000M1_concoct_87</strain>
    </source>
</reference>
<dbReference type="Proteomes" id="UP000759273">
    <property type="component" value="Unassembled WGS sequence"/>
</dbReference>
<evidence type="ECO:0000313" key="4">
    <source>
        <dbReference type="EMBL" id="MBS5331517.1"/>
    </source>
</evidence>
<evidence type="ECO:0000256" key="1">
    <source>
        <dbReference type="ARBA" id="ARBA00022676"/>
    </source>
</evidence>
<keyword evidence="2" id="KW-0808">Transferase</keyword>
<dbReference type="InterPro" id="IPR029044">
    <property type="entry name" value="Nucleotide-diphossugar_trans"/>
</dbReference>
<comment type="caution">
    <text evidence="4">The sequence shown here is derived from an EMBL/GenBank/DDBJ whole genome shotgun (WGS) entry which is preliminary data.</text>
</comment>
<dbReference type="Gene3D" id="3.90.550.10">
    <property type="entry name" value="Spore Coat Polysaccharide Biosynthesis Protein SpsA, Chain A"/>
    <property type="match status" value="1"/>
</dbReference>
<evidence type="ECO:0000256" key="2">
    <source>
        <dbReference type="ARBA" id="ARBA00022679"/>
    </source>
</evidence>
<accession>A0A943D7N9</accession>
<feature type="domain" description="Glycosyltransferase 2-like" evidence="3">
    <location>
        <begin position="6"/>
        <end position="132"/>
    </location>
</feature>
<dbReference type="EMBL" id="JAGZGG010000004">
    <property type="protein sequence ID" value="MBS5331517.1"/>
    <property type="molecule type" value="Genomic_DNA"/>
</dbReference>
<dbReference type="Pfam" id="PF00535">
    <property type="entry name" value="Glycos_transf_2"/>
    <property type="match status" value="1"/>
</dbReference>
<dbReference type="PANTHER" id="PTHR22916">
    <property type="entry name" value="GLYCOSYLTRANSFERASE"/>
    <property type="match status" value="1"/>
</dbReference>
<organism evidence="4 5">
    <name type="scientific">Subdoligranulum variabile</name>
    <dbReference type="NCBI Taxonomy" id="214851"/>
    <lineage>
        <taxon>Bacteria</taxon>
        <taxon>Bacillati</taxon>
        <taxon>Bacillota</taxon>
        <taxon>Clostridia</taxon>
        <taxon>Eubacteriales</taxon>
        <taxon>Oscillospiraceae</taxon>
        <taxon>Subdoligranulum</taxon>
    </lineage>
</organism>
<keyword evidence="1" id="KW-0328">Glycosyltransferase</keyword>
<dbReference type="SUPFAM" id="SSF53448">
    <property type="entry name" value="Nucleotide-diphospho-sugar transferases"/>
    <property type="match status" value="1"/>
</dbReference>
<dbReference type="GO" id="GO:0016757">
    <property type="term" value="F:glycosyltransferase activity"/>
    <property type="evidence" value="ECO:0007669"/>
    <property type="project" value="UniProtKB-KW"/>
</dbReference>
<dbReference type="InterPro" id="IPR001173">
    <property type="entry name" value="Glyco_trans_2-like"/>
</dbReference>
<sequence length="320" mass="36535">MCKKISVIVPVYNVEQYLDRCVSSIVQQTYQNLEIVLIDDGSPDQCPQMCDEWSKKDNRIKVVHKENGGLSSARNAGLDTASGEYIAFVDSDDYIDNQMLELMLNAAEKNSVPVVCCGRIRVTASTKAEMFTLPEERLFTGEEAIKEIFVGGAVEEAAWDKLYRAEILANRRFPVGEINEDIVQTINILGSCGRIVHVGRALYYYCENSGSITKSGYNRNKAVVLKHLETIYSYISKNYPALIEDYYYLEARYCQGLLYLLLNDKKILDENRADYARAYSKFKRAFKATNYGRRMPPKERIKGILIYTRLYLALHNLKKA</sequence>
<evidence type="ECO:0000259" key="3">
    <source>
        <dbReference type="Pfam" id="PF00535"/>
    </source>
</evidence>
<evidence type="ECO:0000313" key="5">
    <source>
        <dbReference type="Proteomes" id="UP000759273"/>
    </source>
</evidence>
<proteinExistence type="predicted"/>
<protein>
    <submittedName>
        <fullName evidence="4">Glycosyltransferase family 2 protein</fullName>
    </submittedName>
</protein>
<dbReference type="PANTHER" id="PTHR22916:SF51">
    <property type="entry name" value="GLYCOSYLTRANSFERASE EPSH-RELATED"/>
    <property type="match status" value="1"/>
</dbReference>
<name>A0A943D7N9_9FIRM</name>
<dbReference type="AlphaFoldDB" id="A0A943D7N9"/>